<dbReference type="Pfam" id="PF13229">
    <property type="entry name" value="Beta_helix"/>
    <property type="match status" value="1"/>
</dbReference>
<dbReference type="EMBL" id="BSNF01000001">
    <property type="protein sequence ID" value="GLQ05957.1"/>
    <property type="molecule type" value="Genomic_DNA"/>
</dbReference>
<dbReference type="InterPro" id="IPR059226">
    <property type="entry name" value="Choice_anch_Q_dom"/>
</dbReference>
<dbReference type="NCBIfam" id="NF041518">
    <property type="entry name" value="choice_anch_Q"/>
    <property type="match status" value="1"/>
</dbReference>
<name>A0ABQ5U187_9PROT</name>
<dbReference type="Proteomes" id="UP001161409">
    <property type="component" value="Unassembled WGS sequence"/>
</dbReference>
<dbReference type="SUPFAM" id="SSF51126">
    <property type="entry name" value="Pectin lyase-like"/>
    <property type="match status" value="1"/>
</dbReference>
<dbReference type="InterPro" id="IPR012334">
    <property type="entry name" value="Pectin_lyas_fold"/>
</dbReference>
<dbReference type="InterPro" id="IPR011050">
    <property type="entry name" value="Pectin_lyase_fold/virulence"/>
</dbReference>
<dbReference type="InterPro" id="IPR039448">
    <property type="entry name" value="Beta_helix"/>
</dbReference>
<reference evidence="2" key="1">
    <citation type="journal article" date="2014" name="Int. J. Syst. Evol. Microbiol.">
        <title>Complete genome of a new Firmicutes species belonging to the dominant human colonic microbiota ('Ruminococcus bicirculans') reveals two chromosomes and a selective capacity to utilize plant glucans.</title>
        <authorList>
            <consortium name="NISC Comparative Sequencing Program"/>
            <person name="Wegmann U."/>
            <person name="Louis P."/>
            <person name="Goesmann A."/>
            <person name="Henrissat B."/>
            <person name="Duncan S.H."/>
            <person name="Flint H.J."/>
        </authorList>
    </citation>
    <scope>NUCLEOTIDE SEQUENCE</scope>
    <source>
        <strain evidence="2">NBRC 103408</strain>
    </source>
</reference>
<proteinExistence type="predicted"/>
<reference evidence="2" key="2">
    <citation type="submission" date="2023-01" db="EMBL/GenBank/DDBJ databases">
        <title>Draft genome sequence of Sneathiella chinensis strain NBRC 103408.</title>
        <authorList>
            <person name="Sun Q."/>
            <person name="Mori K."/>
        </authorList>
    </citation>
    <scope>NUCLEOTIDE SEQUENCE</scope>
    <source>
        <strain evidence="2">NBRC 103408</strain>
    </source>
</reference>
<dbReference type="RefSeq" id="WP_169559913.1">
    <property type="nucleotide sequence ID" value="NZ_BSNF01000001.1"/>
</dbReference>
<dbReference type="Gene3D" id="2.160.20.10">
    <property type="entry name" value="Single-stranded right-handed beta-helix, Pectin lyase-like"/>
    <property type="match status" value="1"/>
</dbReference>
<keyword evidence="3" id="KW-1185">Reference proteome</keyword>
<evidence type="ECO:0000313" key="2">
    <source>
        <dbReference type="EMBL" id="GLQ05957.1"/>
    </source>
</evidence>
<accession>A0ABQ5U187</accession>
<sequence>MRQVFCQFIALLGAILLSGIGAEPALAKIHHVNPAGATSAKPDGSSAKPWPDLSALVSGDALQGGDTVLLGSGFYGALYIRGLNLPQPVLIQPEAGATARFSNVRVHRSSNLHLKGLTVSPSFATPHSNRKIVEIDQNAHNITIEGFEIFSVPDSTGWTGQDWNAKAGYGIFGRGHDFVILNNSIRNVSFGISMHSSRTQVIGNSVVNFSGDGLRGLGDDSLFEGNTVKNCYQVNGNHADGFQSWSVGPTGKIGTGVIKNVILRGNLFLNYEDPNQPFRCKMQGIGLFGGVYQNWVIENNIVLADNWHGITVMGARNVRIVNNTVLDPNNQKPGPAWIRIAEQHQRQALSGNVVANNIASALNSSKWGVVQKNNLIFRSPRQVFIDPGRLDFRLPEGSEAIDAGLGGIAAKTDFYGNRRPQGAGIDVGAVEKLQGGQALQ</sequence>
<evidence type="ECO:0000259" key="1">
    <source>
        <dbReference type="Pfam" id="PF13229"/>
    </source>
</evidence>
<comment type="caution">
    <text evidence="2">The sequence shown here is derived from an EMBL/GenBank/DDBJ whole genome shotgun (WGS) entry which is preliminary data.</text>
</comment>
<dbReference type="InterPro" id="IPR006626">
    <property type="entry name" value="PbH1"/>
</dbReference>
<evidence type="ECO:0000313" key="3">
    <source>
        <dbReference type="Proteomes" id="UP001161409"/>
    </source>
</evidence>
<gene>
    <name evidence="2" type="ORF">GCM10007924_11780</name>
</gene>
<feature type="domain" description="Right handed beta helix" evidence="1">
    <location>
        <begin position="170"/>
        <end position="328"/>
    </location>
</feature>
<protein>
    <recommendedName>
        <fullName evidence="1">Right handed beta helix domain-containing protein</fullName>
    </recommendedName>
</protein>
<organism evidence="2 3">
    <name type="scientific">Sneathiella chinensis</name>
    <dbReference type="NCBI Taxonomy" id="349750"/>
    <lineage>
        <taxon>Bacteria</taxon>
        <taxon>Pseudomonadati</taxon>
        <taxon>Pseudomonadota</taxon>
        <taxon>Alphaproteobacteria</taxon>
        <taxon>Sneathiellales</taxon>
        <taxon>Sneathiellaceae</taxon>
        <taxon>Sneathiella</taxon>
    </lineage>
</organism>
<dbReference type="SMART" id="SM00710">
    <property type="entry name" value="PbH1"/>
    <property type="match status" value="7"/>
</dbReference>